<gene>
    <name evidence="2" type="ordered locus">Tter_2820</name>
</gene>
<dbReference type="HOGENOM" id="CLU_1224277_0_0_0"/>
<keyword evidence="1" id="KW-0472">Membrane</keyword>
<proteinExistence type="predicted"/>
<dbReference type="AlphaFoldDB" id="D1CIY4"/>
<keyword evidence="3" id="KW-1185">Reference proteome</keyword>
<organism evidence="2 3">
    <name type="scientific">Thermobaculum terrenum (strain ATCC BAA-798 / CCMEE 7001 / YNP1)</name>
    <dbReference type="NCBI Taxonomy" id="525904"/>
    <lineage>
        <taxon>Bacteria</taxon>
        <taxon>Bacillati</taxon>
        <taxon>Chloroflexota</taxon>
        <taxon>Chloroflexia</taxon>
        <taxon>Candidatus Thermobaculales</taxon>
        <taxon>Candidatus Thermobaculaceae</taxon>
        <taxon>Thermobaculum</taxon>
    </lineage>
</organism>
<feature type="transmembrane region" description="Helical" evidence="1">
    <location>
        <begin position="89"/>
        <end position="118"/>
    </location>
</feature>
<dbReference type="Proteomes" id="UP000000323">
    <property type="component" value="Chromosome 2"/>
</dbReference>
<keyword evidence="1" id="KW-0812">Transmembrane</keyword>
<keyword evidence="1" id="KW-1133">Transmembrane helix</keyword>
<evidence type="ECO:0000313" key="3">
    <source>
        <dbReference type="Proteomes" id="UP000000323"/>
    </source>
</evidence>
<dbReference type="KEGG" id="ttr:Tter_2820"/>
<evidence type="ECO:0000256" key="1">
    <source>
        <dbReference type="SAM" id="Phobius"/>
    </source>
</evidence>
<feature type="transmembrane region" description="Helical" evidence="1">
    <location>
        <begin position="57"/>
        <end position="77"/>
    </location>
</feature>
<feature type="transmembrane region" description="Helical" evidence="1">
    <location>
        <begin position="168"/>
        <end position="187"/>
    </location>
</feature>
<name>D1CIY4_THET1</name>
<accession>D1CIY4</accession>
<evidence type="ECO:0008006" key="4">
    <source>
        <dbReference type="Google" id="ProtNLM"/>
    </source>
</evidence>
<dbReference type="EMBL" id="CP001826">
    <property type="protein sequence ID" value="ACZ43704.1"/>
    <property type="molecule type" value="Genomic_DNA"/>
</dbReference>
<dbReference type="RefSeq" id="WP_012876735.1">
    <property type="nucleotide sequence ID" value="NC_013526.1"/>
</dbReference>
<sequence length="226" mass="24200">MPPRWARWAAGCGTAYALLLFVGSILERAGPRQEPSLQATAVQIAFFYASLSKLSTLGSYLSLLSYLLFPPFLAGLWHAYRQEPPPRTALLWVGMASALVATCIHLVGEAAWVTAAVVARSERGIQVEVARTLLWEAYLLWATSWPLYGLFTGALALLMLGERGASRLLGAVGALVALLLIASRLTFPSKAGVIAFDLYLGWVAVVGLAICLGGILQPKGKESAIE</sequence>
<feature type="transmembrane region" description="Helical" evidence="1">
    <location>
        <begin position="6"/>
        <end position="26"/>
    </location>
</feature>
<reference evidence="3" key="1">
    <citation type="journal article" date="2010" name="Stand. Genomic Sci.">
        <title>Complete genome sequence of 'Thermobaculum terrenum' type strain (YNP1).</title>
        <authorList>
            <person name="Kiss H."/>
            <person name="Cleland D."/>
            <person name="Lapidus A."/>
            <person name="Lucas S."/>
            <person name="Glavina Del Rio T."/>
            <person name="Nolan M."/>
            <person name="Tice H."/>
            <person name="Han C."/>
            <person name="Goodwin L."/>
            <person name="Pitluck S."/>
            <person name="Liolios K."/>
            <person name="Ivanova N."/>
            <person name="Mavromatis K."/>
            <person name="Ovchinnikova G."/>
            <person name="Pati A."/>
            <person name="Chen A."/>
            <person name="Palaniappan K."/>
            <person name="Land M."/>
            <person name="Hauser L."/>
            <person name="Chang Y."/>
            <person name="Jeffries C."/>
            <person name="Lu M."/>
            <person name="Brettin T."/>
            <person name="Detter J."/>
            <person name="Goker M."/>
            <person name="Tindall B."/>
            <person name="Beck B."/>
            <person name="McDermott T."/>
            <person name="Woyke T."/>
            <person name="Bristow J."/>
            <person name="Eisen J."/>
            <person name="Markowitz V."/>
            <person name="Hugenholtz P."/>
            <person name="Kyrpides N."/>
            <person name="Klenk H."/>
            <person name="Cheng J."/>
        </authorList>
    </citation>
    <scope>NUCLEOTIDE SEQUENCE [LARGE SCALE GENOMIC DNA]</scope>
    <source>
        <strain evidence="3">ATCC BAA-798 / YNP1</strain>
    </source>
</reference>
<evidence type="ECO:0000313" key="2">
    <source>
        <dbReference type="EMBL" id="ACZ43704.1"/>
    </source>
</evidence>
<protein>
    <recommendedName>
        <fullName evidence="4">DUF4386 family protein</fullName>
    </recommendedName>
</protein>
<feature type="transmembrane region" description="Helical" evidence="1">
    <location>
        <begin position="138"/>
        <end position="161"/>
    </location>
</feature>
<feature type="transmembrane region" description="Helical" evidence="1">
    <location>
        <begin position="199"/>
        <end position="216"/>
    </location>
</feature>